<sequence length="128" mass="14533">MAQSQNSSVDLTIKATSFLGLASYGDLMIGNKALEYYNEKNVEDYIQIPWSEIDHVAASVMFGGKYISRFAVFTKENGTYSFSTRDNKRTLRAMRPYVPDDRLVRSPTFFQVIGAGLKRLFTVRKKKG</sequence>
<reference evidence="1" key="2">
    <citation type="journal article" date="2021" name="PeerJ">
        <title>Extensive microbial diversity within the chicken gut microbiome revealed by metagenomics and culture.</title>
        <authorList>
            <person name="Gilroy R."/>
            <person name="Ravi A."/>
            <person name="Getino M."/>
            <person name="Pursley I."/>
            <person name="Horton D.L."/>
            <person name="Alikhan N.F."/>
            <person name="Baker D."/>
            <person name="Gharbi K."/>
            <person name="Hall N."/>
            <person name="Watson M."/>
            <person name="Adriaenssens E.M."/>
            <person name="Foster-Nyarko E."/>
            <person name="Jarju S."/>
            <person name="Secka A."/>
            <person name="Antonio M."/>
            <person name="Oren A."/>
            <person name="Chaudhuri R.R."/>
            <person name="La Ragione R."/>
            <person name="Hildebrand F."/>
            <person name="Pallen M.J."/>
        </authorList>
    </citation>
    <scope>NUCLEOTIDE SEQUENCE</scope>
    <source>
        <strain evidence="1">ChiHjej12B11-29160</strain>
    </source>
</reference>
<gene>
    <name evidence="1" type="ORF">IAD17_01080</name>
</gene>
<evidence type="ECO:0000313" key="1">
    <source>
        <dbReference type="EMBL" id="HIU23507.1"/>
    </source>
</evidence>
<evidence type="ECO:0000313" key="2">
    <source>
        <dbReference type="Proteomes" id="UP000824078"/>
    </source>
</evidence>
<name>A0A9D1HWD0_9ACTN</name>
<reference evidence="1" key="1">
    <citation type="submission" date="2020-10" db="EMBL/GenBank/DDBJ databases">
        <authorList>
            <person name="Gilroy R."/>
        </authorList>
    </citation>
    <scope>NUCLEOTIDE SEQUENCE</scope>
    <source>
        <strain evidence="1">ChiHjej12B11-29160</strain>
    </source>
</reference>
<dbReference type="EMBL" id="DVMQ01000003">
    <property type="protein sequence ID" value="HIU23507.1"/>
    <property type="molecule type" value="Genomic_DNA"/>
</dbReference>
<protein>
    <submittedName>
        <fullName evidence="1">DUF956 family protein</fullName>
    </submittedName>
</protein>
<dbReference type="InterPro" id="IPR010360">
    <property type="entry name" value="DUF956"/>
</dbReference>
<dbReference type="Proteomes" id="UP000824078">
    <property type="component" value="Unassembled WGS sequence"/>
</dbReference>
<dbReference type="PIRSF" id="PIRSF021265">
    <property type="entry name" value="DUF956"/>
    <property type="match status" value="1"/>
</dbReference>
<proteinExistence type="predicted"/>
<dbReference type="Pfam" id="PF06115">
    <property type="entry name" value="DUF956"/>
    <property type="match status" value="1"/>
</dbReference>
<accession>A0A9D1HWD0</accession>
<organism evidence="1 2">
    <name type="scientific">Candidatus Coprovicinus avistercoris</name>
    <dbReference type="NCBI Taxonomy" id="2840754"/>
    <lineage>
        <taxon>Bacteria</taxon>
        <taxon>Bacillati</taxon>
        <taxon>Actinomycetota</taxon>
        <taxon>Coriobacteriia</taxon>
        <taxon>Coriobacteriales</taxon>
        <taxon>Coriobacteriaceae</taxon>
        <taxon>Coriobacteriaceae incertae sedis</taxon>
        <taxon>Candidatus Coprovicinus</taxon>
    </lineage>
</organism>
<comment type="caution">
    <text evidence="1">The sequence shown here is derived from an EMBL/GenBank/DDBJ whole genome shotgun (WGS) entry which is preliminary data.</text>
</comment>
<dbReference type="AlphaFoldDB" id="A0A9D1HWD0"/>